<name>A0A816IXI4_BRANA</name>
<proteinExistence type="predicted"/>
<dbReference type="AlphaFoldDB" id="A0A816IXI4"/>
<protein>
    <submittedName>
        <fullName evidence="1">(rape) hypothetical protein</fullName>
    </submittedName>
</protein>
<dbReference type="Proteomes" id="UP001295469">
    <property type="component" value="Chromosome C09"/>
</dbReference>
<dbReference type="EMBL" id="HG994373">
    <property type="protein sequence ID" value="CAF1737337.1"/>
    <property type="molecule type" value="Genomic_DNA"/>
</dbReference>
<accession>A0A816IXI4</accession>
<gene>
    <name evidence="1" type="ORF">DARMORV10_C09P30440.1</name>
</gene>
<reference evidence="1" key="1">
    <citation type="submission" date="2021-01" db="EMBL/GenBank/DDBJ databases">
        <authorList>
            <consortium name="Genoscope - CEA"/>
            <person name="William W."/>
        </authorList>
    </citation>
    <scope>NUCLEOTIDE SEQUENCE</scope>
</reference>
<sequence>MFSSVQNVSRLRRAIAMQSLFARAFACQGKWASDSFVLAQETSRLNIRPDIISTWNIGGRTPNNNLNPEDFLLIEGTADLYICGYES</sequence>
<organism evidence="1">
    <name type="scientific">Brassica napus</name>
    <name type="common">Rape</name>
    <dbReference type="NCBI Taxonomy" id="3708"/>
    <lineage>
        <taxon>Eukaryota</taxon>
        <taxon>Viridiplantae</taxon>
        <taxon>Streptophyta</taxon>
        <taxon>Embryophyta</taxon>
        <taxon>Tracheophyta</taxon>
        <taxon>Spermatophyta</taxon>
        <taxon>Magnoliopsida</taxon>
        <taxon>eudicotyledons</taxon>
        <taxon>Gunneridae</taxon>
        <taxon>Pentapetalae</taxon>
        <taxon>rosids</taxon>
        <taxon>malvids</taxon>
        <taxon>Brassicales</taxon>
        <taxon>Brassicaceae</taxon>
        <taxon>Brassiceae</taxon>
        <taxon>Brassica</taxon>
    </lineage>
</organism>
<evidence type="ECO:0000313" key="1">
    <source>
        <dbReference type="EMBL" id="CAF1737337.1"/>
    </source>
</evidence>